<comment type="caution">
    <text evidence="5">The sequence shown here is derived from an EMBL/GenBank/DDBJ whole genome shotgun (WGS) entry which is preliminary data.</text>
</comment>
<gene>
    <name evidence="5" type="ORF">EV192_103284</name>
</gene>
<feature type="compositionally biased region" description="Polar residues" evidence="3">
    <location>
        <begin position="199"/>
        <end position="218"/>
    </location>
</feature>
<dbReference type="SMART" id="SM00903">
    <property type="entry name" value="Flavin_Reduct"/>
    <property type="match status" value="1"/>
</dbReference>
<proteinExistence type="inferred from homology"/>
<evidence type="ECO:0000256" key="3">
    <source>
        <dbReference type="SAM" id="MobiDB-lite"/>
    </source>
</evidence>
<evidence type="ECO:0000256" key="1">
    <source>
        <dbReference type="ARBA" id="ARBA00008898"/>
    </source>
</evidence>
<name>A0A4R2JUK2_9PSEU</name>
<dbReference type="InterPro" id="IPR002563">
    <property type="entry name" value="Flavin_Rdtase-like_dom"/>
</dbReference>
<keyword evidence="5" id="KW-0503">Monooxygenase</keyword>
<keyword evidence="2" id="KW-0560">Oxidoreductase</keyword>
<dbReference type="GO" id="GO:0010181">
    <property type="term" value="F:FMN binding"/>
    <property type="evidence" value="ECO:0007669"/>
    <property type="project" value="InterPro"/>
</dbReference>
<feature type="region of interest" description="Disordered" evidence="3">
    <location>
        <begin position="192"/>
        <end position="218"/>
    </location>
</feature>
<dbReference type="GO" id="GO:0004497">
    <property type="term" value="F:monooxygenase activity"/>
    <property type="evidence" value="ECO:0007669"/>
    <property type="project" value="UniProtKB-KW"/>
</dbReference>
<sequence>MNEKPQLRRVASSFATGVVVVTTMADDSPVGTTVNSFTTVSLDPALVLVCLQRGSRLLSAIEESGVFAATVLAAEQRWQAQWFANRTRLADATAFAGVATGRAPVTGCLVLGEGLAYFDCRVHELLPGGDHAIVLGEVAACGELGPGEPLLFSGGRYVGVDPGRHRAGSTAGSAAAGSAGVSSGSGLSTSATAAAVTTRRNGMTSTTQMTANTPNAIR</sequence>
<evidence type="ECO:0000259" key="4">
    <source>
        <dbReference type="SMART" id="SM00903"/>
    </source>
</evidence>
<dbReference type="Pfam" id="PF01613">
    <property type="entry name" value="Flavin_Reduct"/>
    <property type="match status" value="1"/>
</dbReference>
<dbReference type="Gene3D" id="2.30.110.10">
    <property type="entry name" value="Electron Transport, Fmn-binding Protein, Chain A"/>
    <property type="match status" value="1"/>
</dbReference>
<dbReference type="AlphaFoldDB" id="A0A4R2JUK2"/>
<dbReference type="PANTHER" id="PTHR30466:SF11">
    <property type="entry name" value="FLAVIN-DEPENDENT MONOOXYGENASE, REDUCTASE SUBUNIT HSAB"/>
    <property type="match status" value="1"/>
</dbReference>
<protein>
    <submittedName>
        <fullName evidence="5">3-hydroxy-9,10-secoandrosta-1,3,5(10)-triene-9, 17-dione monooxygenase reductase component</fullName>
    </submittedName>
</protein>
<evidence type="ECO:0000313" key="5">
    <source>
        <dbReference type="EMBL" id="TCO60709.1"/>
    </source>
</evidence>
<dbReference type="SUPFAM" id="SSF50475">
    <property type="entry name" value="FMN-binding split barrel"/>
    <property type="match status" value="1"/>
</dbReference>
<keyword evidence="6" id="KW-1185">Reference proteome</keyword>
<dbReference type="PANTHER" id="PTHR30466">
    <property type="entry name" value="FLAVIN REDUCTASE"/>
    <property type="match status" value="1"/>
</dbReference>
<feature type="region of interest" description="Disordered" evidence="3">
    <location>
        <begin position="168"/>
        <end position="187"/>
    </location>
</feature>
<dbReference type="InterPro" id="IPR012349">
    <property type="entry name" value="Split_barrel_FMN-bd"/>
</dbReference>
<accession>A0A4R2JUK2</accession>
<comment type="similarity">
    <text evidence="1">Belongs to the non-flavoprotein flavin reductase family.</text>
</comment>
<dbReference type="OrthoDB" id="9792858at2"/>
<feature type="domain" description="Flavin reductase like" evidence="4">
    <location>
        <begin position="11"/>
        <end position="159"/>
    </location>
</feature>
<dbReference type="GO" id="GO:0042602">
    <property type="term" value="F:riboflavin reductase (NADPH) activity"/>
    <property type="evidence" value="ECO:0007669"/>
    <property type="project" value="TreeGrafter"/>
</dbReference>
<reference evidence="5 6" key="1">
    <citation type="submission" date="2019-03" db="EMBL/GenBank/DDBJ databases">
        <title>Genomic Encyclopedia of Type Strains, Phase IV (KMG-IV): sequencing the most valuable type-strain genomes for metagenomic binning, comparative biology and taxonomic classification.</title>
        <authorList>
            <person name="Goeker M."/>
        </authorList>
    </citation>
    <scope>NUCLEOTIDE SEQUENCE [LARGE SCALE GENOMIC DNA]</scope>
    <source>
        <strain evidence="5 6">DSM 45934</strain>
    </source>
</reference>
<evidence type="ECO:0000313" key="6">
    <source>
        <dbReference type="Proteomes" id="UP000295680"/>
    </source>
</evidence>
<evidence type="ECO:0000256" key="2">
    <source>
        <dbReference type="ARBA" id="ARBA00023002"/>
    </source>
</evidence>
<dbReference type="EMBL" id="SLWS01000003">
    <property type="protein sequence ID" value="TCO60709.1"/>
    <property type="molecule type" value="Genomic_DNA"/>
</dbReference>
<dbReference type="InterPro" id="IPR050268">
    <property type="entry name" value="NADH-dep_flavin_reductase"/>
</dbReference>
<organism evidence="5 6">
    <name type="scientific">Actinocrispum wychmicini</name>
    <dbReference type="NCBI Taxonomy" id="1213861"/>
    <lineage>
        <taxon>Bacteria</taxon>
        <taxon>Bacillati</taxon>
        <taxon>Actinomycetota</taxon>
        <taxon>Actinomycetes</taxon>
        <taxon>Pseudonocardiales</taxon>
        <taxon>Pseudonocardiaceae</taxon>
        <taxon>Actinocrispum</taxon>
    </lineage>
</organism>
<dbReference type="Proteomes" id="UP000295680">
    <property type="component" value="Unassembled WGS sequence"/>
</dbReference>